<dbReference type="Proteomes" id="UP000182658">
    <property type="component" value="Unassembled WGS sequence"/>
</dbReference>
<dbReference type="Pfam" id="PF09692">
    <property type="entry name" value="Arb1"/>
    <property type="match status" value="1"/>
</dbReference>
<dbReference type="InParanoid" id="A0A1J7IHU0"/>
<proteinExistence type="predicted"/>
<dbReference type="EMBL" id="KV875099">
    <property type="protein sequence ID" value="OIW27303.1"/>
    <property type="molecule type" value="Genomic_DNA"/>
</dbReference>
<keyword evidence="2" id="KW-1185">Reference proteome</keyword>
<dbReference type="GO" id="GO:0031047">
    <property type="term" value="P:regulatory ncRNA-mediated gene silencing"/>
    <property type="evidence" value="ECO:0007669"/>
    <property type="project" value="InterPro"/>
</dbReference>
<name>A0A1J7IHU0_9PEZI</name>
<dbReference type="InterPro" id="IPR018606">
    <property type="entry name" value="Arb1"/>
</dbReference>
<evidence type="ECO:0000313" key="1">
    <source>
        <dbReference type="EMBL" id="OIW27303.1"/>
    </source>
</evidence>
<reference evidence="1 2" key="1">
    <citation type="submission" date="2016-10" db="EMBL/GenBank/DDBJ databases">
        <title>Draft genome sequence of Coniochaeta ligniaria NRRL30616, a lignocellulolytic fungus for bioabatement of inhibitors in plant biomass hydrolysates.</title>
        <authorList>
            <consortium name="DOE Joint Genome Institute"/>
            <person name="Jimenez D.J."/>
            <person name="Hector R.E."/>
            <person name="Riley R."/>
            <person name="Sun H."/>
            <person name="Grigoriev I.V."/>
            <person name="Van Elsas J.D."/>
            <person name="Nichols N.N."/>
        </authorList>
    </citation>
    <scope>NUCLEOTIDE SEQUENCE [LARGE SCALE GENOMIC DNA]</scope>
    <source>
        <strain evidence="1 2">NRRL 30616</strain>
    </source>
</reference>
<accession>A0A1J7IHU0</accession>
<gene>
    <name evidence="1" type="ORF">CONLIGDRAFT_645587</name>
</gene>
<sequence>MMVCPEYADDVNNAKAICQKAVDQMTRCFRVTWEAPASLARLSLTTASADRVFDPDRRMSENYNMPVEHAQRIFHASVAAHTFLFEQLRGSPLHGIEVVDEVKQASLPGRQNI</sequence>
<organism evidence="1 2">
    <name type="scientific">Coniochaeta ligniaria NRRL 30616</name>
    <dbReference type="NCBI Taxonomy" id="1408157"/>
    <lineage>
        <taxon>Eukaryota</taxon>
        <taxon>Fungi</taxon>
        <taxon>Dikarya</taxon>
        <taxon>Ascomycota</taxon>
        <taxon>Pezizomycotina</taxon>
        <taxon>Sordariomycetes</taxon>
        <taxon>Sordariomycetidae</taxon>
        <taxon>Coniochaetales</taxon>
        <taxon>Coniochaetaceae</taxon>
        <taxon>Coniochaeta</taxon>
    </lineage>
</organism>
<protein>
    <submittedName>
        <fullName evidence="1">Uncharacterized protein</fullName>
    </submittedName>
</protein>
<dbReference type="OrthoDB" id="435402at2759"/>
<dbReference type="GO" id="GO:0033167">
    <property type="term" value="C:ARC complex"/>
    <property type="evidence" value="ECO:0007669"/>
    <property type="project" value="InterPro"/>
</dbReference>
<evidence type="ECO:0000313" key="2">
    <source>
        <dbReference type="Proteomes" id="UP000182658"/>
    </source>
</evidence>
<dbReference type="AlphaFoldDB" id="A0A1J7IHU0"/>